<evidence type="ECO:0000256" key="1">
    <source>
        <dbReference type="SAM" id="MobiDB-lite"/>
    </source>
</evidence>
<organism evidence="2 3">
    <name type="scientific">Paramecium sonneborni</name>
    <dbReference type="NCBI Taxonomy" id="65129"/>
    <lineage>
        <taxon>Eukaryota</taxon>
        <taxon>Sar</taxon>
        <taxon>Alveolata</taxon>
        <taxon>Ciliophora</taxon>
        <taxon>Intramacronucleata</taxon>
        <taxon>Oligohymenophorea</taxon>
        <taxon>Peniculida</taxon>
        <taxon>Parameciidae</taxon>
        <taxon>Paramecium</taxon>
    </lineage>
</organism>
<dbReference type="Proteomes" id="UP000692954">
    <property type="component" value="Unassembled WGS sequence"/>
</dbReference>
<proteinExistence type="predicted"/>
<dbReference type="AlphaFoldDB" id="A0A8S1RNX1"/>
<sequence length="260" mass="30468">MSKSNSPLDQQFMQYRFTIEIAERMYIPSDEMEQIVAKEKLEADDMNNTYTMVKQQQQNAPKDPKAKPTVPPPINILNQAVFEKDTIITIEDLSTLLRQTQQKLFDYITSCLNFQNEQANESDKEFIKQSENSKNNKHAQIGPQKQDIKNKITIHKKVERIDDQTEQINLLQEGGLLDMKDYIQEYQTLKNNLQSATTLVKLQGIQNTVKENYFNFGEKINDLEKKLSYFANQELDVLLQKNNDFMRDCKPNENFREELE</sequence>
<accession>A0A8S1RNX1</accession>
<comment type="caution">
    <text evidence="2">The sequence shown here is derived from an EMBL/GenBank/DDBJ whole genome shotgun (WGS) entry which is preliminary data.</text>
</comment>
<protein>
    <submittedName>
        <fullName evidence="2">Uncharacterized protein</fullName>
    </submittedName>
</protein>
<keyword evidence="3" id="KW-1185">Reference proteome</keyword>
<gene>
    <name evidence="2" type="ORF">PSON_ATCC_30995.1.T2070028</name>
</gene>
<dbReference type="OrthoDB" id="431588at2759"/>
<evidence type="ECO:0000313" key="2">
    <source>
        <dbReference type="EMBL" id="CAD8129107.1"/>
    </source>
</evidence>
<reference evidence="2" key="1">
    <citation type="submission" date="2021-01" db="EMBL/GenBank/DDBJ databases">
        <authorList>
            <consortium name="Genoscope - CEA"/>
            <person name="William W."/>
        </authorList>
    </citation>
    <scope>NUCLEOTIDE SEQUENCE</scope>
</reference>
<feature type="region of interest" description="Disordered" evidence="1">
    <location>
        <begin position="124"/>
        <end position="146"/>
    </location>
</feature>
<evidence type="ECO:0000313" key="3">
    <source>
        <dbReference type="Proteomes" id="UP000692954"/>
    </source>
</evidence>
<name>A0A8S1RNX1_9CILI</name>
<dbReference type="EMBL" id="CAJJDN010000207">
    <property type="protein sequence ID" value="CAD8129107.1"/>
    <property type="molecule type" value="Genomic_DNA"/>
</dbReference>